<comment type="caution">
    <text evidence="1">The sequence shown here is derived from an EMBL/GenBank/DDBJ whole genome shotgun (WGS) entry which is preliminary data.</text>
</comment>
<organism evidence="1 2">
    <name type="scientific">Streptomyces populi</name>
    <dbReference type="NCBI Taxonomy" id="2058924"/>
    <lineage>
        <taxon>Bacteria</taxon>
        <taxon>Bacillati</taxon>
        <taxon>Actinomycetota</taxon>
        <taxon>Actinomycetes</taxon>
        <taxon>Kitasatosporales</taxon>
        <taxon>Streptomycetaceae</taxon>
        <taxon>Streptomyces</taxon>
    </lineage>
</organism>
<evidence type="ECO:0000313" key="2">
    <source>
        <dbReference type="Proteomes" id="UP000236178"/>
    </source>
</evidence>
<name>A0A2I0SC87_9ACTN</name>
<dbReference type="Proteomes" id="UP000236178">
    <property type="component" value="Unassembled WGS sequence"/>
</dbReference>
<evidence type="ECO:0000313" key="1">
    <source>
        <dbReference type="EMBL" id="PKT67557.1"/>
    </source>
</evidence>
<accession>A0A2I0SC87</accession>
<proteinExistence type="predicted"/>
<dbReference type="AlphaFoldDB" id="A0A2I0SC87"/>
<dbReference type="OrthoDB" id="4324788at2"/>
<gene>
    <name evidence="1" type="ORF">CW362_39790</name>
</gene>
<protein>
    <submittedName>
        <fullName evidence="1">Uncharacterized protein</fullName>
    </submittedName>
</protein>
<keyword evidence="2" id="KW-1185">Reference proteome</keyword>
<dbReference type="EMBL" id="PJOS01000164">
    <property type="protein sequence ID" value="PKT67557.1"/>
    <property type="molecule type" value="Genomic_DNA"/>
</dbReference>
<reference evidence="1 2" key="1">
    <citation type="submission" date="2017-12" db="EMBL/GenBank/DDBJ databases">
        <title>Streptomyces populusis sp. nov., a novel endophytic actinobacterium isolated from stems of Populus adenopoda Maxim.</title>
        <authorList>
            <person name="Wang Z."/>
        </authorList>
    </citation>
    <scope>NUCLEOTIDE SEQUENCE [LARGE SCALE GENOMIC DNA]</scope>
    <source>
        <strain evidence="1 2">A249</strain>
    </source>
</reference>
<sequence>MPRPATPAPDSAVQVRIAESTRPTPERCIRLVLEVEIFQDPDGDPDSLVVTTDELACEPTVPARVHSYINDARAKLDQMERLVNEHEAQDTLRAIVEEHQLLVEEWDIANLDAKWRDKFVAFAALLDDGRRVVVVPLGQDPVRRLGAVVELLGKTGLAA</sequence>